<accession>A0A8I1AUG5</accession>
<dbReference type="EMBL" id="JAEDXG010000014">
    <property type="protein sequence ID" value="MBH9697968.1"/>
    <property type="molecule type" value="Genomic_DNA"/>
</dbReference>
<proteinExistence type="predicted"/>
<dbReference type="RefSeq" id="WP_176129700.1">
    <property type="nucleotide sequence ID" value="NZ_CADDZZ010000002.1"/>
</dbReference>
<organism evidence="1 2">
    <name type="scientific">Burkholderia cepacia</name>
    <name type="common">Pseudomonas cepacia</name>
    <dbReference type="NCBI Taxonomy" id="292"/>
    <lineage>
        <taxon>Bacteria</taxon>
        <taxon>Pseudomonadati</taxon>
        <taxon>Pseudomonadota</taxon>
        <taxon>Betaproteobacteria</taxon>
        <taxon>Burkholderiales</taxon>
        <taxon>Burkholderiaceae</taxon>
        <taxon>Burkholderia</taxon>
        <taxon>Burkholderia cepacia complex</taxon>
    </lineage>
</organism>
<dbReference type="AlphaFoldDB" id="A0A8I1AUG5"/>
<sequence length="81" mass="9420">MEDCQAKLILIFRVQDEVRSSLNNALTHAKVIYLENPTVENEKIYCCIKTYCEEIYQHVKSIPKNSSASDVMEIIERVELK</sequence>
<dbReference type="Proteomes" id="UP000645612">
    <property type="component" value="Unassembled WGS sequence"/>
</dbReference>
<name>A0A8I1AUG5_BURCE</name>
<comment type="caution">
    <text evidence="1">The sequence shown here is derived from an EMBL/GenBank/DDBJ whole genome shotgun (WGS) entry which is preliminary data.</text>
</comment>
<evidence type="ECO:0000313" key="2">
    <source>
        <dbReference type="Proteomes" id="UP000645612"/>
    </source>
</evidence>
<gene>
    <name evidence="1" type="ORF">JAO13_16145</name>
</gene>
<evidence type="ECO:0000313" key="1">
    <source>
        <dbReference type="EMBL" id="MBH9697968.1"/>
    </source>
</evidence>
<protein>
    <submittedName>
        <fullName evidence="1">Uncharacterized protein</fullName>
    </submittedName>
</protein>
<reference evidence="1" key="1">
    <citation type="submission" date="2020-12" db="EMBL/GenBank/DDBJ databases">
        <title>Burkholderia cepacia complex in Mexico.</title>
        <authorList>
            <person name="Estrada P."/>
        </authorList>
    </citation>
    <scope>NUCLEOTIDE SEQUENCE</scope>
    <source>
        <strain evidence="1">871</strain>
    </source>
</reference>